<dbReference type="SUPFAM" id="SSF55729">
    <property type="entry name" value="Acyl-CoA N-acyltransferases (Nat)"/>
    <property type="match status" value="1"/>
</dbReference>
<evidence type="ECO:0000313" key="3">
    <source>
        <dbReference type="Proteomes" id="UP000199701"/>
    </source>
</evidence>
<reference evidence="2 3" key="1">
    <citation type="submission" date="2016-10" db="EMBL/GenBank/DDBJ databases">
        <authorList>
            <person name="de Groot N.N."/>
        </authorList>
    </citation>
    <scope>NUCLEOTIDE SEQUENCE [LARGE SCALE GENOMIC DNA]</scope>
    <source>
        <strain evidence="2 3">DSM 9179</strain>
    </source>
</reference>
<name>A0A1I0RSJ9_9FIRM</name>
<keyword evidence="3" id="KW-1185">Reference proteome</keyword>
<feature type="domain" description="N-acetyltransferase" evidence="1">
    <location>
        <begin position="1"/>
        <end position="147"/>
    </location>
</feature>
<evidence type="ECO:0000313" key="2">
    <source>
        <dbReference type="EMBL" id="SEW44285.1"/>
    </source>
</evidence>
<dbReference type="PROSITE" id="PS51186">
    <property type="entry name" value="GNAT"/>
    <property type="match status" value="1"/>
</dbReference>
<dbReference type="InterPro" id="IPR000182">
    <property type="entry name" value="GNAT_dom"/>
</dbReference>
<dbReference type="InterPro" id="IPR016181">
    <property type="entry name" value="Acyl_CoA_acyltransferase"/>
</dbReference>
<dbReference type="RefSeq" id="WP_092457630.1">
    <property type="nucleotide sequence ID" value="NZ_FOJI01000022.1"/>
</dbReference>
<gene>
    <name evidence="2" type="ORF">SAMN05421659_12227</name>
</gene>
<evidence type="ECO:0000259" key="1">
    <source>
        <dbReference type="PROSITE" id="PS51186"/>
    </source>
</evidence>
<dbReference type="OrthoDB" id="9804948at2"/>
<dbReference type="Pfam" id="PF00583">
    <property type="entry name" value="Acetyltransf_1"/>
    <property type="match status" value="1"/>
</dbReference>
<organism evidence="2 3">
    <name type="scientific">[Clostridium] fimetarium</name>
    <dbReference type="NCBI Taxonomy" id="99656"/>
    <lineage>
        <taxon>Bacteria</taxon>
        <taxon>Bacillati</taxon>
        <taxon>Bacillota</taxon>
        <taxon>Clostridia</taxon>
        <taxon>Lachnospirales</taxon>
        <taxon>Lachnospiraceae</taxon>
    </lineage>
</organism>
<dbReference type="AlphaFoldDB" id="A0A1I0RSJ9"/>
<keyword evidence="2" id="KW-0808">Transferase</keyword>
<dbReference type="EMBL" id="FOJI01000022">
    <property type="protein sequence ID" value="SEW44285.1"/>
    <property type="molecule type" value="Genomic_DNA"/>
</dbReference>
<dbReference type="CDD" id="cd04301">
    <property type="entry name" value="NAT_SF"/>
    <property type="match status" value="1"/>
</dbReference>
<protein>
    <submittedName>
        <fullName evidence="2">Acetyltransferase (GNAT) domain-containing protein</fullName>
    </submittedName>
</protein>
<dbReference type="Gene3D" id="3.40.630.30">
    <property type="match status" value="1"/>
</dbReference>
<proteinExistence type="predicted"/>
<dbReference type="Proteomes" id="UP000199701">
    <property type="component" value="Unassembled WGS sequence"/>
</dbReference>
<dbReference type="GO" id="GO:0016747">
    <property type="term" value="F:acyltransferase activity, transferring groups other than amino-acyl groups"/>
    <property type="evidence" value="ECO:0007669"/>
    <property type="project" value="InterPro"/>
</dbReference>
<sequence length="299" mass="35145">MRFVKDYMRDDTLRHALNVLTQENFGFDFENWVKNGYYEGAYIPYSYEENGKVIANVSVNQMKFIQNGIEKYYIQIGTVMTGKEFRNRGYARELMEKVIADYIEICDGIYLFGNLSALGFYDKMGFSRGMQYQYILRSDVRMMHQENENKLEALDYFQLVDSKNQLQKSGYTYAVRNSAVNATLEQKNKYGLQMFHTSGMKKVYYSIKLDCYVVMEEQKGTLYLQSVICTKKIRLEQILAHIKGEYANVILGFTPCKEDIDLVESQPYNGKNDYRLFCLGEQMERIETEKLYFPKYSHA</sequence>
<accession>A0A1I0RSJ9</accession>
<dbReference type="STRING" id="99656.SAMN05421659_12227"/>